<reference evidence="2" key="2">
    <citation type="journal article" date="2023" name="Plants (Basel)">
        <title>Annotation of the Turnera subulata (Passifloraceae) Draft Genome Reveals the S-Locus Evolved after the Divergence of Turneroideae from Passifloroideae in a Stepwise Manner.</title>
        <authorList>
            <person name="Henning P.M."/>
            <person name="Roalson E.H."/>
            <person name="Mir W."/>
            <person name="McCubbin A.G."/>
            <person name="Shore J.S."/>
        </authorList>
    </citation>
    <scope>NUCLEOTIDE SEQUENCE</scope>
    <source>
        <strain evidence="2">F60SS</strain>
    </source>
</reference>
<evidence type="ECO:0000313" key="3">
    <source>
        <dbReference type="Proteomes" id="UP001141552"/>
    </source>
</evidence>
<evidence type="ECO:0000256" key="1">
    <source>
        <dbReference type="SAM" id="MobiDB-lite"/>
    </source>
</evidence>
<dbReference type="OrthoDB" id="193238at2759"/>
<dbReference type="Proteomes" id="UP001141552">
    <property type="component" value="Unassembled WGS sequence"/>
</dbReference>
<sequence>MRSQKPKRPKPHTLKNHSNLPHSIGDKDTTSVNVLRSEVDGGKFWQMGLDPLYLQNLEVIGIYRNLGEALRQICEDVAMISTKGKAGIGTSWRRGFKSEDPARRVMVILQKLEDDIGAGQYTSFGEMELQLKLGVPHSLQQPLGIERVKSVFP</sequence>
<accession>A0A9Q0GAT3</accession>
<organism evidence="2 3">
    <name type="scientific">Turnera subulata</name>
    <dbReference type="NCBI Taxonomy" id="218843"/>
    <lineage>
        <taxon>Eukaryota</taxon>
        <taxon>Viridiplantae</taxon>
        <taxon>Streptophyta</taxon>
        <taxon>Embryophyta</taxon>
        <taxon>Tracheophyta</taxon>
        <taxon>Spermatophyta</taxon>
        <taxon>Magnoliopsida</taxon>
        <taxon>eudicotyledons</taxon>
        <taxon>Gunneridae</taxon>
        <taxon>Pentapetalae</taxon>
        <taxon>rosids</taxon>
        <taxon>fabids</taxon>
        <taxon>Malpighiales</taxon>
        <taxon>Passifloraceae</taxon>
        <taxon>Turnera</taxon>
    </lineage>
</organism>
<keyword evidence="3" id="KW-1185">Reference proteome</keyword>
<comment type="caution">
    <text evidence="2">The sequence shown here is derived from an EMBL/GenBank/DDBJ whole genome shotgun (WGS) entry which is preliminary data.</text>
</comment>
<protein>
    <submittedName>
        <fullName evidence="2">Uncharacterized protein</fullName>
    </submittedName>
</protein>
<proteinExistence type="predicted"/>
<gene>
    <name evidence="2" type="ORF">Tsubulata_015505</name>
</gene>
<evidence type="ECO:0000313" key="2">
    <source>
        <dbReference type="EMBL" id="KAJ4845061.1"/>
    </source>
</evidence>
<reference evidence="2" key="1">
    <citation type="submission" date="2022-02" db="EMBL/GenBank/DDBJ databases">
        <authorList>
            <person name="Henning P.M."/>
            <person name="McCubbin A.G."/>
            <person name="Shore J.S."/>
        </authorList>
    </citation>
    <scope>NUCLEOTIDE SEQUENCE</scope>
    <source>
        <strain evidence="2">F60SS</strain>
        <tissue evidence="2">Leaves</tissue>
    </source>
</reference>
<dbReference type="EMBL" id="JAKUCV010001785">
    <property type="protein sequence ID" value="KAJ4845061.1"/>
    <property type="molecule type" value="Genomic_DNA"/>
</dbReference>
<feature type="region of interest" description="Disordered" evidence="1">
    <location>
        <begin position="1"/>
        <end position="29"/>
    </location>
</feature>
<feature type="compositionally biased region" description="Basic residues" evidence="1">
    <location>
        <begin position="1"/>
        <end position="15"/>
    </location>
</feature>
<name>A0A9Q0GAT3_9ROSI</name>
<dbReference type="AlphaFoldDB" id="A0A9Q0GAT3"/>